<feature type="compositionally biased region" description="Basic residues" evidence="1">
    <location>
        <begin position="61"/>
        <end position="81"/>
    </location>
</feature>
<proteinExistence type="predicted"/>
<comment type="caution">
    <text evidence="2">The sequence shown here is derived from an EMBL/GenBank/DDBJ whole genome shotgun (WGS) entry which is preliminary data.</text>
</comment>
<protein>
    <recommendedName>
        <fullName evidence="4">Spore coat protein</fullName>
    </recommendedName>
</protein>
<feature type="region of interest" description="Disordered" evidence="1">
    <location>
        <begin position="60"/>
        <end position="81"/>
    </location>
</feature>
<dbReference type="Proteomes" id="UP001232343">
    <property type="component" value="Unassembled WGS sequence"/>
</dbReference>
<reference evidence="2 3" key="1">
    <citation type="submission" date="2023-07" db="EMBL/GenBank/DDBJ databases">
        <title>Genomic Encyclopedia of Type Strains, Phase IV (KMG-IV): sequencing the most valuable type-strain genomes for metagenomic binning, comparative biology and taxonomic classification.</title>
        <authorList>
            <person name="Goeker M."/>
        </authorList>
    </citation>
    <scope>NUCLEOTIDE SEQUENCE [LARGE SCALE GENOMIC DNA]</scope>
    <source>
        <strain evidence="2 3">DSM 27848</strain>
    </source>
</reference>
<keyword evidence="3" id="KW-1185">Reference proteome</keyword>
<evidence type="ECO:0000256" key="1">
    <source>
        <dbReference type="SAM" id="MobiDB-lite"/>
    </source>
</evidence>
<gene>
    <name evidence="2" type="ORF">J2S14_002860</name>
</gene>
<evidence type="ECO:0008006" key="4">
    <source>
        <dbReference type="Google" id="ProtNLM"/>
    </source>
</evidence>
<organism evidence="2 3">
    <name type="scientific">Lederbergia wuyishanensis</name>
    <dbReference type="NCBI Taxonomy" id="1347903"/>
    <lineage>
        <taxon>Bacteria</taxon>
        <taxon>Bacillati</taxon>
        <taxon>Bacillota</taxon>
        <taxon>Bacilli</taxon>
        <taxon>Bacillales</taxon>
        <taxon>Bacillaceae</taxon>
        <taxon>Lederbergia</taxon>
    </lineage>
</organism>
<accession>A0ABU0D6M2</accession>
<dbReference type="EMBL" id="JAUSUO010000007">
    <property type="protein sequence ID" value="MDQ0344025.1"/>
    <property type="molecule type" value="Genomic_DNA"/>
</dbReference>
<evidence type="ECO:0000313" key="3">
    <source>
        <dbReference type="Proteomes" id="UP001232343"/>
    </source>
</evidence>
<evidence type="ECO:0000313" key="2">
    <source>
        <dbReference type="EMBL" id="MDQ0344025.1"/>
    </source>
</evidence>
<sequence length="81" mass="9738">MERQFYGYPGMHMNYPMGCTGCTSYPMQPYVHHHHGHYHGHYHNDQTQVQLQNLSISPQHMMHHGHHGHHHHHKHHGKKHY</sequence>
<name>A0ABU0D6M2_9BACI</name>